<evidence type="ECO:0000256" key="2">
    <source>
        <dbReference type="ARBA" id="ARBA00022741"/>
    </source>
</evidence>
<dbReference type="PROSITE" id="PS50893">
    <property type="entry name" value="ABC_TRANSPORTER_2"/>
    <property type="match status" value="1"/>
</dbReference>
<dbReference type="SUPFAM" id="SSF52540">
    <property type="entry name" value="P-loop containing nucleoside triphosphate hydrolases"/>
    <property type="match status" value="1"/>
</dbReference>
<gene>
    <name evidence="5" type="ORF">FAK_18020</name>
</gene>
<dbReference type="RefSeq" id="WP_338606430.1">
    <property type="nucleotide sequence ID" value="NZ_AP028679.1"/>
</dbReference>
<keyword evidence="2" id="KW-0547">Nucleotide-binding</keyword>
<dbReference type="GO" id="GO:0005524">
    <property type="term" value="F:ATP binding"/>
    <property type="evidence" value="ECO:0007669"/>
    <property type="project" value="UniProtKB-KW"/>
</dbReference>
<dbReference type="InterPro" id="IPR017871">
    <property type="entry name" value="ABC_transporter-like_CS"/>
</dbReference>
<dbReference type="InterPro" id="IPR003439">
    <property type="entry name" value="ABC_transporter-like_ATP-bd"/>
</dbReference>
<evidence type="ECO:0000256" key="3">
    <source>
        <dbReference type="ARBA" id="ARBA00022840"/>
    </source>
</evidence>
<reference evidence="6" key="1">
    <citation type="journal article" date="2023" name="Arch. Microbiol.">
        <title>Desulfoferula mesophilus gen. nov. sp. nov., a mesophilic sulfate-reducing bacterium isolated from a brackish lake sediment.</title>
        <authorList>
            <person name="Watanabe T."/>
            <person name="Yabe T."/>
            <person name="Tsuji J.M."/>
            <person name="Fukui M."/>
        </authorList>
    </citation>
    <scope>NUCLEOTIDE SEQUENCE [LARGE SCALE GENOMIC DNA]</scope>
    <source>
        <strain evidence="6">12FAK</strain>
    </source>
</reference>
<evidence type="ECO:0000259" key="4">
    <source>
        <dbReference type="PROSITE" id="PS50893"/>
    </source>
</evidence>
<proteinExistence type="predicted"/>
<sequence>MSLLEVRSVSKSFGKLQAVNGLDLAIEEGEVRCIIGANGAGKTTLFNLISGRIKPDNGKVVFAGKEISGMRPPHIVRKGLSRSFQVSNYFSNLSVFQNVRIAVLSRMRKSRIFYWPVSRLEQVNQRVSKILEDFSLLPLADVIADNLSHGDRRKLEISLVVAQEPRMLLLDEPTAGMNSTETESTIQLIKDLVGRMRLTLLLTEHDMKVVFSLADKITFMHYGQVVCEGLPQDIKNNRDVQEIYLGGEVC</sequence>
<dbReference type="PANTHER" id="PTHR45772">
    <property type="entry name" value="CONSERVED COMPONENT OF ABC TRANSPORTER FOR NATURAL AMINO ACIDS-RELATED"/>
    <property type="match status" value="1"/>
</dbReference>
<organism evidence="5 6">
    <name type="scientific">Desulfoferula mesophila</name>
    <dbReference type="NCBI Taxonomy" id="3058419"/>
    <lineage>
        <taxon>Bacteria</taxon>
        <taxon>Pseudomonadati</taxon>
        <taxon>Thermodesulfobacteriota</taxon>
        <taxon>Desulfarculia</taxon>
        <taxon>Desulfarculales</taxon>
        <taxon>Desulfarculaceae</taxon>
        <taxon>Desulfoferula</taxon>
    </lineage>
</organism>
<dbReference type="InterPro" id="IPR003593">
    <property type="entry name" value="AAA+_ATPase"/>
</dbReference>
<dbReference type="GO" id="GO:0016887">
    <property type="term" value="F:ATP hydrolysis activity"/>
    <property type="evidence" value="ECO:0007669"/>
    <property type="project" value="InterPro"/>
</dbReference>
<dbReference type="Pfam" id="PF12399">
    <property type="entry name" value="BCA_ABC_TP_C"/>
    <property type="match status" value="1"/>
</dbReference>
<dbReference type="SMART" id="SM00382">
    <property type="entry name" value="AAA"/>
    <property type="match status" value="1"/>
</dbReference>
<dbReference type="Gene3D" id="3.40.50.300">
    <property type="entry name" value="P-loop containing nucleotide triphosphate hydrolases"/>
    <property type="match status" value="1"/>
</dbReference>
<dbReference type="EMBL" id="AP028679">
    <property type="protein sequence ID" value="BEQ14736.1"/>
    <property type="molecule type" value="Genomic_DNA"/>
</dbReference>
<evidence type="ECO:0000256" key="1">
    <source>
        <dbReference type="ARBA" id="ARBA00022448"/>
    </source>
</evidence>
<accession>A0AAU9EW89</accession>
<dbReference type="Pfam" id="PF00005">
    <property type="entry name" value="ABC_tran"/>
    <property type="match status" value="1"/>
</dbReference>
<evidence type="ECO:0000313" key="5">
    <source>
        <dbReference type="EMBL" id="BEQ14736.1"/>
    </source>
</evidence>
<dbReference type="PROSITE" id="PS00211">
    <property type="entry name" value="ABC_TRANSPORTER_1"/>
    <property type="match status" value="1"/>
</dbReference>
<name>A0AAU9EW89_9BACT</name>
<protein>
    <submittedName>
        <fullName evidence="5">ABC transporter ATP-binding protein</fullName>
    </submittedName>
</protein>
<keyword evidence="6" id="KW-1185">Reference proteome</keyword>
<feature type="domain" description="ABC transporter" evidence="4">
    <location>
        <begin position="4"/>
        <end position="247"/>
    </location>
</feature>
<dbReference type="FunFam" id="3.40.50.300:FF:000421">
    <property type="entry name" value="Branched-chain amino acid ABC transporter ATP-binding protein"/>
    <property type="match status" value="1"/>
</dbReference>
<dbReference type="AlphaFoldDB" id="A0AAU9EW89"/>
<dbReference type="InterPro" id="IPR032823">
    <property type="entry name" value="BCA_ABC_TP_C"/>
</dbReference>
<evidence type="ECO:0000313" key="6">
    <source>
        <dbReference type="Proteomes" id="UP001366166"/>
    </source>
</evidence>
<dbReference type="InterPro" id="IPR051120">
    <property type="entry name" value="ABC_AA/LPS_Transport"/>
</dbReference>
<dbReference type="KEGG" id="dmp:FAK_18020"/>
<dbReference type="Proteomes" id="UP001366166">
    <property type="component" value="Chromosome"/>
</dbReference>
<keyword evidence="3 5" id="KW-0067">ATP-binding</keyword>
<dbReference type="InterPro" id="IPR027417">
    <property type="entry name" value="P-loop_NTPase"/>
</dbReference>
<dbReference type="CDD" id="cd03219">
    <property type="entry name" value="ABC_Mj1267_LivG_branched"/>
    <property type="match status" value="1"/>
</dbReference>
<dbReference type="PANTHER" id="PTHR45772:SF3">
    <property type="entry name" value="ABC TRANSPORTER ATP-BINDING PROTEIN"/>
    <property type="match status" value="1"/>
</dbReference>
<keyword evidence="1" id="KW-0813">Transport</keyword>
<dbReference type="GO" id="GO:0005886">
    <property type="term" value="C:plasma membrane"/>
    <property type="evidence" value="ECO:0007669"/>
    <property type="project" value="TreeGrafter"/>
</dbReference>